<dbReference type="Gene3D" id="3.80.10.10">
    <property type="entry name" value="Ribonuclease Inhibitor"/>
    <property type="match status" value="3"/>
</dbReference>
<feature type="chain" id="PRO_5044815774" evidence="3">
    <location>
        <begin position="18"/>
        <end position="327"/>
    </location>
</feature>
<feature type="signal peptide" evidence="3">
    <location>
        <begin position="1"/>
        <end position="17"/>
    </location>
</feature>
<protein>
    <submittedName>
        <fullName evidence="4">Uncharacterized protein</fullName>
    </submittedName>
</protein>
<accession>A0ABD1E9V5</accession>
<keyword evidence="2" id="KW-0677">Repeat</keyword>
<evidence type="ECO:0000256" key="3">
    <source>
        <dbReference type="SAM" id="SignalP"/>
    </source>
</evidence>
<dbReference type="PANTHER" id="PTHR24366:SF96">
    <property type="entry name" value="LEUCINE RICH REPEAT CONTAINING 53"/>
    <property type="match status" value="1"/>
</dbReference>
<evidence type="ECO:0000256" key="1">
    <source>
        <dbReference type="ARBA" id="ARBA00022614"/>
    </source>
</evidence>
<keyword evidence="3" id="KW-0732">Signal</keyword>
<reference evidence="4 5" key="1">
    <citation type="submission" date="2024-05" db="EMBL/GenBank/DDBJ databases">
        <title>Genetic variation in Jamaican populations of the coffee berry borer (Hypothenemus hampei).</title>
        <authorList>
            <person name="Errbii M."/>
            <person name="Myrie A."/>
        </authorList>
    </citation>
    <scope>NUCLEOTIDE SEQUENCE [LARGE SCALE GENOMIC DNA]</scope>
    <source>
        <strain evidence="4">JA-Hopewell-2020-01-JO</strain>
        <tissue evidence="4">Whole body</tissue>
    </source>
</reference>
<dbReference type="InterPro" id="IPR032675">
    <property type="entry name" value="LRR_dom_sf"/>
</dbReference>
<comment type="caution">
    <text evidence="4">The sequence shown here is derived from an EMBL/GenBank/DDBJ whole genome shotgun (WGS) entry which is preliminary data.</text>
</comment>
<dbReference type="PANTHER" id="PTHR24366">
    <property type="entry name" value="IG(IMMUNOGLOBULIN) AND LRR(LEUCINE RICH REPEAT) DOMAINS"/>
    <property type="match status" value="1"/>
</dbReference>
<dbReference type="Proteomes" id="UP001566132">
    <property type="component" value="Unassembled WGS sequence"/>
</dbReference>
<dbReference type="SUPFAM" id="SSF52058">
    <property type="entry name" value="L domain-like"/>
    <property type="match status" value="1"/>
</dbReference>
<dbReference type="Pfam" id="PF13306">
    <property type="entry name" value="LRR_5"/>
    <property type="match status" value="1"/>
</dbReference>
<keyword evidence="5" id="KW-1185">Reference proteome</keyword>
<dbReference type="AlphaFoldDB" id="A0ABD1E9V5"/>
<organism evidence="4 5">
    <name type="scientific">Hypothenemus hampei</name>
    <name type="common">Coffee berry borer</name>
    <dbReference type="NCBI Taxonomy" id="57062"/>
    <lineage>
        <taxon>Eukaryota</taxon>
        <taxon>Metazoa</taxon>
        <taxon>Ecdysozoa</taxon>
        <taxon>Arthropoda</taxon>
        <taxon>Hexapoda</taxon>
        <taxon>Insecta</taxon>
        <taxon>Pterygota</taxon>
        <taxon>Neoptera</taxon>
        <taxon>Endopterygota</taxon>
        <taxon>Coleoptera</taxon>
        <taxon>Polyphaga</taxon>
        <taxon>Cucujiformia</taxon>
        <taxon>Curculionidae</taxon>
        <taxon>Scolytinae</taxon>
        <taxon>Hypothenemus</taxon>
    </lineage>
</organism>
<dbReference type="EMBL" id="JBDJPC010000009">
    <property type="protein sequence ID" value="KAL1491407.1"/>
    <property type="molecule type" value="Genomic_DNA"/>
</dbReference>
<sequence>MFLVQVAVILLVTVSVSLNLKNIPSIHVCFNLKHSRPKICQNFSSFPALQEFMTTPHVKVEILNQPFGELGKNSFSHIAYTKELTFRNCSIKLIEPFAFNGSLSLLKVDLQNNELEILKNGIFNDLLIVHLNLGYNRLHTIEPDALSYMQNLEEILLMNNDISVYESDWFHHTPLLKSLNFENNTIRKLPGGVFKNLIDKPFGLDLFFCFNAIIYVDSKALFLQDLTISKLYLDHNHLEKWEESLSVNVELLNISFNQLRCIEGDLRVTIKNTSLNGFKENPYECDCLKEIKSIGDRNRDYSEWFMEKYLHCRKLKKNKTGKFSISN</sequence>
<evidence type="ECO:0000256" key="2">
    <source>
        <dbReference type="ARBA" id="ARBA00022737"/>
    </source>
</evidence>
<evidence type="ECO:0000313" key="5">
    <source>
        <dbReference type="Proteomes" id="UP001566132"/>
    </source>
</evidence>
<dbReference type="InterPro" id="IPR026906">
    <property type="entry name" value="LRR_5"/>
</dbReference>
<gene>
    <name evidence="4" type="ORF">ABEB36_012008</name>
</gene>
<name>A0ABD1E9V5_HYPHA</name>
<evidence type="ECO:0000313" key="4">
    <source>
        <dbReference type="EMBL" id="KAL1491407.1"/>
    </source>
</evidence>
<keyword evidence="1" id="KW-0433">Leucine-rich repeat</keyword>
<proteinExistence type="predicted"/>